<organism evidence="1 2">
    <name type="scientific">Clostridium colicanis DSM 13634</name>
    <dbReference type="NCBI Taxonomy" id="1121305"/>
    <lineage>
        <taxon>Bacteria</taxon>
        <taxon>Bacillati</taxon>
        <taxon>Bacillota</taxon>
        <taxon>Clostridia</taxon>
        <taxon>Eubacteriales</taxon>
        <taxon>Clostridiaceae</taxon>
        <taxon>Clostridium</taxon>
    </lineage>
</organism>
<accession>A0A151ALE9</accession>
<evidence type="ECO:0000313" key="2">
    <source>
        <dbReference type="Proteomes" id="UP000075374"/>
    </source>
</evidence>
<evidence type="ECO:0000313" key="1">
    <source>
        <dbReference type="EMBL" id="KYH28463.1"/>
    </source>
</evidence>
<protein>
    <submittedName>
        <fullName evidence="1">Uncharacterized protein</fullName>
    </submittedName>
</protein>
<dbReference type="STRING" id="1121305.CLCOL_19550"/>
<sequence length="197" mass="23290">MRDRKHLDKTYKSFNQFLSIACARELEYFILDSKFTSAFNYRMKKMIDEVREKGKDDVEFSIIFNTEGEIALIDADIIGNFISNNYIISIQKYYKDAPLKKIITEAINGSEKSKRDFVAISCSILYKTLENLYKDIKYKKESAIKYSIQYGLQNYKRRDLSIIIPTLLIMEDICEYLSIEENILRDSINMMISWRKI</sequence>
<dbReference type="PATRIC" id="fig|1121305.3.peg.1958"/>
<comment type="caution">
    <text evidence="1">The sequence shown here is derived from an EMBL/GenBank/DDBJ whole genome shotgun (WGS) entry which is preliminary data.</text>
</comment>
<dbReference type="EMBL" id="LTBB01000010">
    <property type="protein sequence ID" value="KYH28463.1"/>
    <property type="molecule type" value="Genomic_DNA"/>
</dbReference>
<dbReference type="Proteomes" id="UP000075374">
    <property type="component" value="Unassembled WGS sequence"/>
</dbReference>
<proteinExistence type="predicted"/>
<reference evidence="1 2" key="1">
    <citation type="submission" date="2016-02" db="EMBL/GenBank/DDBJ databases">
        <title>Genome sequence of Clostridium colicanis DSM 13634.</title>
        <authorList>
            <person name="Poehlein A."/>
            <person name="Daniel R."/>
        </authorList>
    </citation>
    <scope>NUCLEOTIDE SEQUENCE [LARGE SCALE GENOMIC DNA]</scope>
    <source>
        <strain evidence="1 2">DSM 13634</strain>
    </source>
</reference>
<keyword evidence="2" id="KW-1185">Reference proteome</keyword>
<dbReference type="AlphaFoldDB" id="A0A151ALE9"/>
<dbReference type="RefSeq" id="WP_061858778.1">
    <property type="nucleotide sequence ID" value="NZ_LTBB01000010.1"/>
</dbReference>
<gene>
    <name evidence="1" type="ORF">CLCOL_19550</name>
</gene>
<name>A0A151ALE9_9CLOT</name>